<gene>
    <name evidence="1" type="ORF">C5E00_04975</name>
</gene>
<organism evidence="1 2">
    <name type="scientific">Pectobacterium parmentieri</name>
    <dbReference type="NCBI Taxonomy" id="1905730"/>
    <lineage>
        <taxon>Bacteria</taxon>
        <taxon>Pseudomonadati</taxon>
        <taxon>Pseudomonadota</taxon>
        <taxon>Gammaproteobacteria</taxon>
        <taxon>Enterobacterales</taxon>
        <taxon>Pectobacteriaceae</taxon>
        <taxon>Pectobacterium</taxon>
    </lineage>
</organism>
<name>A0A8B3F956_PECPM</name>
<dbReference type="AlphaFoldDB" id="A0A8B3F956"/>
<reference evidence="1 2" key="1">
    <citation type="journal article" date="2018" name="BMC Genomics">
        <title>High genomic variability in the plant pathogenic bacterium Pectobacterium parmentieri deciphered from de novo assembled complete genomes.</title>
        <authorList>
            <person name="Zoledowska S."/>
            <person name="Motyka-Pomagruk A."/>
            <person name="Sledz W."/>
            <person name="Mengoni A."/>
            <person name="Lojkowska E."/>
        </authorList>
    </citation>
    <scope>NUCLEOTIDE SEQUENCE [LARGE SCALE GENOMIC DNA]</scope>
    <source>
        <strain evidence="1 2">IFB5626</strain>
    </source>
</reference>
<sequence>MHKLLIPVVFLLAGCGDKAITTQSIMDQFQKTGVTVTDIQTPDRSVKTPVPNSYKEHVTFVLSEVSPKGGQVFICEKKEYCDAIYAYFDALKAFAGPYLYQSKNGLIVAQLNSGLTPQTAEKLAAVVMKH</sequence>
<evidence type="ECO:0000313" key="1">
    <source>
        <dbReference type="EMBL" id="RKO76179.1"/>
    </source>
</evidence>
<evidence type="ECO:0000313" key="2">
    <source>
        <dbReference type="Proteomes" id="UP000269665"/>
    </source>
</evidence>
<dbReference type="PROSITE" id="PS51257">
    <property type="entry name" value="PROKAR_LIPOPROTEIN"/>
    <property type="match status" value="1"/>
</dbReference>
<dbReference type="Proteomes" id="UP000269665">
    <property type="component" value="Unassembled WGS sequence"/>
</dbReference>
<protein>
    <recommendedName>
        <fullName evidence="3">Lipoprotein</fullName>
    </recommendedName>
</protein>
<dbReference type="RefSeq" id="WP_121331485.1">
    <property type="nucleotide sequence ID" value="NZ_PSZG01000001.1"/>
</dbReference>
<accession>A0A8B3F956</accession>
<proteinExistence type="predicted"/>
<evidence type="ECO:0008006" key="3">
    <source>
        <dbReference type="Google" id="ProtNLM"/>
    </source>
</evidence>
<dbReference type="EMBL" id="PSZG01000001">
    <property type="protein sequence ID" value="RKO76179.1"/>
    <property type="molecule type" value="Genomic_DNA"/>
</dbReference>
<comment type="caution">
    <text evidence="1">The sequence shown here is derived from an EMBL/GenBank/DDBJ whole genome shotgun (WGS) entry which is preliminary data.</text>
</comment>